<evidence type="ECO:0000313" key="1">
    <source>
        <dbReference type="EMBL" id="OGE01384.1"/>
    </source>
</evidence>
<dbReference type="EMBL" id="MFCA01000028">
    <property type="protein sequence ID" value="OGE01384.1"/>
    <property type="molecule type" value="Genomic_DNA"/>
</dbReference>
<dbReference type="STRING" id="1797737.A2196_04520"/>
<gene>
    <name evidence="1" type="ORF">A2196_04520</name>
</gene>
<evidence type="ECO:0000313" key="2">
    <source>
        <dbReference type="Proteomes" id="UP000176751"/>
    </source>
</evidence>
<organism evidence="1 2">
    <name type="scientific">Candidatus Curtissbacteria bacterium RIFOXYA1_FULL_41_14</name>
    <dbReference type="NCBI Taxonomy" id="1797737"/>
    <lineage>
        <taxon>Bacteria</taxon>
        <taxon>Candidatus Curtissiibacteriota</taxon>
    </lineage>
</organism>
<reference evidence="1 2" key="1">
    <citation type="journal article" date="2016" name="Nat. Commun.">
        <title>Thousands of microbial genomes shed light on interconnected biogeochemical processes in an aquifer system.</title>
        <authorList>
            <person name="Anantharaman K."/>
            <person name="Brown C.T."/>
            <person name="Hug L.A."/>
            <person name="Sharon I."/>
            <person name="Castelle C.J."/>
            <person name="Probst A.J."/>
            <person name="Thomas B.C."/>
            <person name="Singh A."/>
            <person name="Wilkins M.J."/>
            <person name="Karaoz U."/>
            <person name="Brodie E.L."/>
            <person name="Williams K.H."/>
            <person name="Hubbard S.S."/>
            <person name="Banfield J.F."/>
        </authorList>
    </citation>
    <scope>NUCLEOTIDE SEQUENCE [LARGE SCALE GENOMIC DNA]</scope>
</reference>
<dbReference type="AlphaFoldDB" id="A0A1F5HB35"/>
<protein>
    <submittedName>
        <fullName evidence="1">Uncharacterized protein</fullName>
    </submittedName>
</protein>
<name>A0A1F5HB35_9BACT</name>
<dbReference type="Proteomes" id="UP000176751">
    <property type="component" value="Unassembled WGS sequence"/>
</dbReference>
<sequence length="388" mass="43486">MDITTELVRSTQPTVEEIPNPFIKRPNVKVYEGNVNKMGVFNEGENGQDRAVTFQLKMGSQENSFALAIDPKNDQRIINLEDSRKVQEMTPDELKTVVLLQRQKDTLILHREDGDYQFSPQILREKPRVIQLNDQLGFELVDFNPEKNSITIHKVQLSQLNPDAIIIASPQSGPSLESQPVAQEQQKDWRRKLIDLMFLPPIVGSSLVAGQGTTHETPPPPSIVETIPADQIPEKSLLYETHESLTCPATKEMEIKQGDFLTKLLVDANGMKRYLNPDGTMDVNLLYQDLACLLAIPENQKMLESSDPTVANFVKGMMDPENQLVFGQTTADKLLEGFFILNSPNGQERYPGASKQLVIVHEGQIFLVPYFTDGAQSSFSNPPTESLQ</sequence>
<accession>A0A1F5HB35</accession>
<comment type="caution">
    <text evidence="1">The sequence shown here is derived from an EMBL/GenBank/DDBJ whole genome shotgun (WGS) entry which is preliminary data.</text>
</comment>
<proteinExistence type="predicted"/>